<dbReference type="Proteomes" id="UP000319732">
    <property type="component" value="Unassembled WGS sequence"/>
</dbReference>
<sequence>MDKIALFICLGISFAPIIGLAAGSDDKQAQWQEKQAHWQEQKTERAFSSLRKTLVTLEVYRKQAIPQVPLRGEVRTVAPRGLKLIASRLHILQNTDLPQPQKQEIEQFRLRYEALKTFFQEKQDETPSPAHHHIRFLHSELYMLEQPDYTSSKFLLDRRLSIIQSLGYRAARIREQDPDYQLTPLLERMEPLAKEYVIAKQRLLEIQPGYRELGRAMTYLHSAESLIGSQAPPRHELLNTNVKKAATYAAAAKKLAPDYFNPTRMEKRLAWVLKYTKQDNGSGTAAQNAPADTGAKSASPNT</sequence>
<proteinExistence type="predicted"/>
<dbReference type="AlphaFoldDB" id="A0A545U569"/>
<feature type="signal peptide" evidence="2">
    <location>
        <begin position="1"/>
        <end position="21"/>
    </location>
</feature>
<protein>
    <submittedName>
        <fullName evidence="3">Uncharacterized protein</fullName>
    </submittedName>
</protein>
<feature type="chain" id="PRO_5021899421" evidence="2">
    <location>
        <begin position="22"/>
        <end position="302"/>
    </location>
</feature>
<reference evidence="3 4" key="1">
    <citation type="submission" date="2019-06" db="EMBL/GenBank/DDBJ databases">
        <title>Whole genome sequence for Cellvibrionaceae sp. R142.</title>
        <authorList>
            <person name="Wang G."/>
        </authorList>
    </citation>
    <scope>NUCLEOTIDE SEQUENCE [LARGE SCALE GENOMIC DNA]</scope>
    <source>
        <strain evidence="3 4">R142</strain>
    </source>
</reference>
<accession>A0A545U569</accession>
<dbReference type="RefSeq" id="WP_142902821.1">
    <property type="nucleotide sequence ID" value="NZ_ML660088.1"/>
</dbReference>
<feature type="region of interest" description="Disordered" evidence="1">
    <location>
        <begin position="280"/>
        <end position="302"/>
    </location>
</feature>
<evidence type="ECO:0000313" key="3">
    <source>
        <dbReference type="EMBL" id="TQV84615.1"/>
    </source>
</evidence>
<gene>
    <name evidence="3" type="ORF">FKG94_03580</name>
</gene>
<name>A0A545U569_9GAMM</name>
<keyword evidence="4" id="KW-1185">Reference proteome</keyword>
<evidence type="ECO:0000313" key="4">
    <source>
        <dbReference type="Proteomes" id="UP000319732"/>
    </source>
</evidence>
<evidence type="ECO:0000256" key="2">
    <source>
        <dbReference type="SAM" id="SignalP"/>
    </source>
</evidence>
<comment type="caution">
    <text evidence="3">The sequence shown here is derived from an EMBL/GenBank/DDBJ whole genome shotgun (WGS) entry which is preliminary data.</text>
</comment>
<organism evidence="3 4">
    <name type="scientific">Exilibacterium tricleocarpae</name>
    <dbReference type="NCBI Taxonomy" id="2591008"/>
    <lineage>
        <taxon>Bacteria</taxon>
        <taxon>Pseudomonadati</taxon>
        <taxon>Pseudomonadota</taxon>
        <taxon>Gammaproteobacteria</taxon>
        <taxon>Cellvibrionales</taxon>
        <taxon>Cellvibrionaceae</taxon>
        <taxon>Exilibacterium</taxon>
    </lineage>
</organism>
<keyword evidence="2" id="KW-0732">Signal</keyword>
<evidence type="ECO:0000256" key="1">
    <source>
        <dbReference type="SAM" id="MobiDB-lite"/>
    </source>
</evidence>
<dbReference type="EMBL" id="VHSG01000005">
    <property type="protein sequence ID" value="TQV84615.1"/>
    <property type="molecule type" value="Genomic_DNA"/>
</dbReference>